<organism evidence="7 8">
    <name type="scientific">Serinibacter arcticus</name>
    <dbReference type="NCBI Taxonomy" id="1655435"/>
    <lineage>
        <taxon>Bacteria</taxon>
        <taxon>Bacillati</taxon>
        <taxon>Actinomycetota</taxon>
        <taxon>Actinomycetes</taxon>
        <taxon>Micrococcales</taxon>
        <taxon>Beutenbergiaceae</taxon>
        <taxon>Serinibacter</taxon>
    </lineage>
</organism>
<dbReference type="PROSITE" id="PS00444">
    <property type="entry name" value="POLYPRENYL_SYNTHASE_2"/>
    <property type="match status" value="1"/>
</dbReference>
<proteinExistence type="inferred from homology"/>
<gene>
    <name evidence="7" type="ORF">C8046_10440</name>
</gene>
<dbReference type="PROSITE" id="PS00723">
    <property type="entry name" value="POLYPRENYL_SYNTHASE_1"/>
    <property type="match status" value="1"/>
</dbReference>
<dbReference type="InterPro" id="IPR008949">
    <property type="entry name" value="Isoprenoid_synthase_dom_sf"/>
</dbReference>
<comment type="similarity">
    <text evidence="2 6">Belongs to the FPP/GGPP synthase family.</text>
</comment>
<dbReference type="OrthoDB" id="4497239at2"/>
<comment type="cofactor">
    <cofactor evidence="1">
        <name>Mg(2+)</name>
        <dbReference type="ChEBI" id="CHEBI:18420"/>
    </cofactor>
</comment>
<dbReference type="GO" id="GO:0008299">
    <property type="term" value="P:isoprenoid biosynthetic process"/>
    <property type="evidence" value="ECO:0007669"/>
    <property type="project" value="InterPro"/>
</dbReference>
<evidence type="ECO:0000313" key="7">
    <source>
        <dbReference type="EMBL" id="PWD51006.1"/>
    </source>
</evidence>
<name>A0A2U1ZVJ4_9MICO</name>
<dbReference type="SFLD" id="SFLDS00005">
    <property type="entry name" value="Isoprenoid_Synthase_Type_I"/>
    <property type="match status" value="1"/>
</dbReference>
<dbReference type="SUPFAM" id="SSF48576">
    <property type="entry name" value="Terpenoid synthases"/>
    <property type="match status" value="1"/>
</dbReference>
<dbReference type="Proteomes" id="UP000245166">
    <property type="component" value="Unassembled WGS sequence"/>
</dbReference>
<dbReference type="CDD" id="cd00685">
    <property type="entry name" value="Trans_IPPS_HT"/>
    <property type="match status" value="1"/>
</dbReference>
<keyword evidence="5" id="KW-0460">Magnesium</keyword>
<keyword evidence="3 6" id="KW-0808">Transferase</keyword>
<protein>
    <submittedName>
        <fullName evidence="7">Geranylgeranyl pyrophosphate synthase</fullName>
    </submittedName>
</protein>
<sequence>MPEALRVASPRIAEFVDGEGVADVRRRLSEITTTQGAQAAGYSPELGRVWDVLRESLSEGKLVRPAILLAVADAVEAHEPWQREAAIELAVAVEMLHHAFLLHDDVIDHDTVRRGRPNLIARIGPELAARGATAQQQQAVGEAAGILAGDLVLSQAHERLARLDVPHATRLRLLDVLQETLQHSVAGELADVGYAARSQRLDRASAAGRPTLDDVLAMSQSKTGAYTVRLPMLWALLVAGVEPPAELEDFCQALGLAFQLQDDLLGLFGDPALVGKDPVSDLREGKFTAVMAYASLSEQWAEIEPDLGREDLGLDDGVRILALLEASGARTAVERDLADALARAHGLAADSGRLAGVLDAIVLALTERRS</sequence>
<dbReference type="InterPro" id="IPR033749">
    <property type="entry name" value="Polyprenyl_synt_CS"/>
</dbReference>
<dbReference type="RefSeq" id="WP_109229387.1">
    <property type="nucleotide sequence ID" value="NZ_PYHR01000002.1"/>
</dbReference>
<dbReference type="Pfam" id="PF00348">
    <property type="entry name" value="polyprenyl_synt"/>
    <property type="match status" value="1"/>
</dbReference>
<evidence type="ECO:0000256" key="6">
    <source>
        <dbReference type="RuleBase" id="RU004466"/>
    </source>
</evidence>
<evidence type="ECO:0000256" key="1">
    <source>
        <dbReference type="ARBA" id="ARBA00001946"/>
    </source>
</evidence>
<accession>A0A2U1ZVJ4</accession>
<evidence type="ECO:0000256" key="2">
    <source>
        <dbReference type="ARBA" id="ARBA00006706"/>
    </source>
</evidence>
<evidence type="ECO:0000256" key="3">
    <source>
        <dbReference type="ARBA" id="ARBA00022679"/>
    </source>
</evidence>
<keyword evidence="4" id="KW-0479">Metal-binding</keyword>
<dbReference type="GO" id="GO:0004659">
    <property type="term" value="F:prenyltransferase activity"/>
    <property type="evidence" value="ECO:0007669"/>
    <property type="project" value="InterPro"/>
</dbReference>
<dbReference type="AlphaFoldDB" id="A0A2U1ZVJ4"/>
<evidence type="ECO:0000256" key="5">
    <source>
        <dbReference type="ARBA" id="ARBA00022842"/>
    </source>
</evidence>
<comment type="caution">
    <text evidence="7">The sequence shown here is derived from an EMBL/GenBank/DDBJ whole genome shotgun (WGS) entry which is preliminary data.</text>
</comment>
<dbReference type="PANTHER" id="PTHR12001:SF85">
    <property type="entry name" value="SHORT CHAIN ISOPRENYL DIPHOSPHATE SYNTHASE"/>
    <property type="match status" value="1"/>
</dbReference>
<dbReference type="EMBL" id="PYHR01000002">
    <property type="protein sequence ID" value="PWD51006.1"/>
    <property type="molecule type" value="Genomic_DNA"/>
</dbReference>
<dbReference type="InterPro" id="IPR000092">
    <property type="entry name" value="Polyprenyl_synt"/>
</dbReference>
<evidence type="ECO:0000313" key="8">
    <source>
        <dbReference type="Proteomes" id="UP000245166"/>
    </source>
</evidence>
<dbReference type="PANTHER" id="PTHR12001">
    <property type="entry name" value="GERANYLGERANYL PYROPHOSPHATE SYNTHASE"/>
    <property type="match status" value="1"/>
</dbReference>
<dbReference type="GO" id="GO:0046872">
    <property type="term" value="F:metal ion binding"/>
    <property type="evidence" value="ECO:0007669"/>
    <property type="project" value="UniProtKB-KW"/>
</dbReference>
<reference evidence="7 8" key="1">
    <citation type="submission" date="2018-03" db="EMBL/GenBank/DDBJ databases">
        <title>Genome assembly of novel Miniimonas species PCH200.</title>
        <authorList>
            <person name="Thakur V."/>
            <person name="Kumar V."/>
            <person name="Singh D."/>
        </authorList>
    </citation>
    <scope>NUCLEOTIDE SEQUENCE [LARGE SCALE GENOMIC DNA]</scope>
    <source>
        <strain evidence="7 8">PCH200</strain>
    </source>
</reference>
<keyword evidence="8" id="KW-1185">Reference proteome</keyword>
<evidence type="ECO:0000256" key="4">
    <source>
        <dbReference type="ARBA" id="ARBA00022723"/>
    </source>
</evidence>
<dbReference type="Gene3D" id="1.10.600.10">
    <property type="entry name" value="Farnesyl Diphosphate Synthase"/>
    <property type="match status" value="1"/>
</dbReference>